<accession>A0ABU0IFJ1</accession>
<evidence type="ECO:0000313" key="2">
    <source>
        <dbReference type="EMBL" id="MDQ0456021.1"/>
    </source>
</evidence>
<dbReference type="Proteomes" id="UP001235269">
    <property type="component" value="Unassembled WGS sequence"/>
</dbReference>
<protein>
    <submittedName>
        <fullName evidence="2">Uncharacterized protein</fullName>
    </submittedName>
</protein>
<sequence length="76" mass="8836">MSNAKPRRKPKTSTLPNRATAETIPRFQMRTKDGVWITVARITAHVEMVEQQQKRRSVINFKNWQSQNGERKNAEG</sequence>
<evidence type="ECO:0000313" key="3">
    <source>
        <dbReference type="Proteomes" id="UP001235269"/>
    </source>
</evidence>
<organism evidence="2 3">
    <name type="scientific">Rhizobium paknamense</name>
    <dbReference type="NCBI Taxonomy" id="1206817"/>
    <lineage>
        <taxon>Bacteria</taxon>
        <taxon>Pseudomonadati</taxon>
        <taxon>Pseudomonadota</taxon>
        <taxon>Alphaproteobacteria</taxon>
        <taxon>Hyphomicrobiales</taxon>
        <taxon>Rhizobiaceae</taxon>
        <taxon>Rhizobium/Agrobacterium group</taxon>
        <taxon>Rhizobium</taxon>
    </lineage>
</organism>
<proteinExistence type="predicted"/>
<feature type="compositionally biased region" description="Basic residues" evidence="1">
    <location>
        <begin position="1"/>
        <end position="11"/>
    </location>
</feature>
<evidence type="ECO:0000256" key="1">
    <source>
        <dbReference type="SAM" id="MobiDB-lite"/>
    </source>
</evidence>
<reference evidence="2 3" key="1">
    <citation type="submission" date="2023-07" db="EMBL/GenBank/DDBJ databases">
        <title>Genomic Encyclopedia of Type Strains, Phase IV (KMG-IV): sequencing the most valuable type-strain genomes for metagenomic binning, comparative biology and taxonomic classification.</title>
        <authorList>
            <person name="Goeker M."/>
        </authorList>
    </citation>
    <scope>NUCLEOTIDE SEQUENCE [LARGE SCALE GENOMIC DNA]</scope>
    <source>
        <strain evidence="2 3">DSM 100301</strain>
    </source>
</reference>
<keyword evidence="3" id="KW-1185">Reference proteome</keyword>
<dbReference type="RefSeq" id="WP_307158215.1">
    <property type="nucleotide sequence ID" value="NZ_JAUSWH010000006.1"/>
</dbReference>
<comment type="caution">
    <text evidence="2">The sequence shown here is derived from an EMBL/GenBank/DDBJ whole genome shotgun (WGS) entry which is preliminary data.</text>
</comment>
<feature type="region of interest" description="Disordered" evidence="1">
    <location>
        <begin position="1"/>
        <end position="23"/>
    </location>
</feature>
<gene>
    <name evidence="2" type="ORF">QO005_002361</name>
</gene>
<dbReference type="EMBL" id="JAUSWH010000006">
    <property type="protein sequence ID" value="MDQ0456021.1"/>
    <property type="molecule type" value="Genomic_DNA"/>
</dbReference>
<name>A0ABU0IFJ1_9HYPH</name>